<dbReference type="OrthoDB" id="1701949at2"/>
<dbReference type="Proteomes" id="UP000254412">
    <property type="component" value="Unassembled WGS sequence"/>
</dbReference>
<keyword evidence="8" id="KW-1185">Reference proteome</keyword>
<dbReference type="RefSeq" id="WP_096811084.1">
    <property type="nucleotide sequence ID" value="NZ_BMCF01000003.1"/>
</dbReference>
<reference evidence="4" key="2">
    <citation type="submission" date="2018-03" db="EMBL/GenBank/DDBJ databases">
        <authorList>
            <person name="Keele B.F."/>
        </authorList>
    </citation>
    <scope>NUCLEOTIDE SEQUENCE</scope>
    <source>
        <strain evidence="4">SNUC 4337</strain>
    </source>
</reference>
<dbReference type="KEGG" id="snl:BJD96_13310"/>
<dbReference type="Proteomes" id="UP000240400">
    <property type="component" value="Unassembled WGS sequence"/>
</dbReference>
<dbReference type="EMBL" id="UHDS01000001">
    <property type="protein sequence ID" value="SUM56259.1"/>
    <property type="molecule type" value="Genomic_DNA"/>
</dbReference>
<reference evidence="5 7" key="3">
    <citation type="submission" date="2018-06" db="EMBL/GenBank/DDBJ databases">
        <authorList>
            <consortium name="Pathogen Informatics"/>
            <person name="Doyle S."/>
        </authorList>
    </citation>
    <scope>NUCLEOTIDE SEQUENCE [LARGE SCALE GENOMIC DNA]</scope>
    <source>
        <strain evidence="5 7">NCTC13834</strain>
    </source>
</reference>
<evidence type="ECO:0000313" key="8">
    <source>
        <dbReference type="Proteomes" id="UP000664081"/>
    </source>
</evidence>
<dbReference type="EMBL" id="PZHR01000001">
    <property type="protein sequence ID" value="PTK61047.1"/>
    <property type="molecule type" value="Genomic_DNA"/>
</dbReference>
<dbReference type="InterPro" id="IPR011438">
    <property type="entry name" value="DUF1541"/>
</dbReference>
<feature type="region of interest" description="Disordered" evidence="1">
    <location>
        <begin position="21"/>
        <end position="59"/>
    </location>
</feature>
<dbReference type="GeneID" id="66778038"/>
<reference evidence="4 6" key="1">
    <citation type="journal article" date="2016" name="Front. Microbiol.">
        <title>Comprehensive Phylogenetic Analysis of Bovine Non-aureus Staphylococci Species Based on Whole-Genome Sequencing.</title>
        <authorList>
            <person name="Naushad S."/>
            <person name="Barkema H.W."/>
            <person name="Luby C."/>
            <person name="Condas L.A."/>
            <person name="Nobrega D.B."/>
            <person name="Carson D.A."/>
            <person name="De Buck J."/>
        </authorList>
    </citation>
    <scope>NUCLEOTIDE SEQUENCE [LARGE SCALE GENOMIC DNA]</scope>
    <source>
        <strain evidence="4 6">SNUC 4337</strain>
    </source>
</reference>
<proteinExistence type="predicted"/>
<evidence type="ECO:0000313" key="5">
    <source>
        <dbReference type="EMBL" id="SUM56259.1"/>
    </source>
</evidence>
<gene>
    <name evidence="5" type="primary">ydhK</name>
    <name evidence="4" type="ORF">BUZ61_00510</name>
    <name evidence="3" type="ORF">J3T88_09570</name>
    <name evidence="5" type="ORF">NCTC13834_02667</name>
</gene>
<organism evidence="4 6">
    <name type="scientific">Staphylococcus nepalensis</name>
    <dbReference type="NCBI Taxonomy" id="214473"/>
    <lineage>
        <taxon>Bacteria</taxon>
        <taxon>Bacillati</taxon>
        <taxon>Bacillota</taxon>
        <taxon>Bacilli</taxon>
        <taxon>Bacillales</taxon>
        <taxon>Staphylococcaceae</taxon>
        <taxon>Staphylococcus</taxon>
    </lineage>
</organism>
<evidence type="ECO:0000259" key="2">
    <source>
        <dbReference type="Pfam" id="PF07563"/>
    </source>
</evidence>
<reference evidence="3 8" key="4">
    <citation type="submission" date="2021-03" db="EMBL/GenBank/DDBJ databases">
        <title>Staphylococci and Mammaliicocci in bats.</title>
        <authorList>
            <person name="Fountain K."/>
        </authorList>
    </citation>
    <scope>NUCLEOTIDE SEQUENCE [LARGE SCALE GENOMIC DNA]</scope>
    <source>
        <strain evidence="3 8">18_1_E_SW</strain>
    </source>
</reference>
<name>A0A291JNM8_9STAP</name>
<dbReference type="Proteomes" id="UP000664081">
    <property type="component" value="Unassembled WGS sequence"/>
</dbReference>
<sequence>MMKELSFIILASGLVLSACSNDNEKEKQESKDQQQEEHMAHKSESKAPNGIKTTDDGKFKKGDEVTITAGHMPGMKNAEATVKGAYKTYAYVVSYTPTNGDEKVNNHKWVVNEEVANAPESGLKKGDTVKLEADHMPGMKGAKAKIDDVKNTTVYMVDYESTENDEVVKNHKWMTSDELKSR</sequence>
<dbReference type="PROSITE" id="PS51257">
    <property type="entry name" value="PROKAR_LIPOPROTEIN"/>
    <property type="match status" value="1"/>
</dbReference>
<protein>
    <submittedName>
        <fullName evidence="4">DUF1541 domain-containing protein</fullName>
    </submittedName>
    <submittedName>
        <fullName evidence="5">Lipoprotein, putative</fullName>
    </submittedName>
</protein>
<evidence type="ECO:0000313" key="6">
    <source>
        <dbReference type="Proteomes" id="UP000240400"/>
    </source>
</evidence>
<evidence type="ECO:0000313" key="3">
    <source>
        <dbReference type="EMBL" id="MBO1227549.1"/>
    </source>
</evidence>
<evidence type="ECO:0000256" key="1">
    <source>
        <dbReference type="SAM" id="MobiDB-lite"/>
    </source>
</evidence>
<accession>A0A291JNM8</accession>
<dbReference type="EMBL" id="JAFNLT010000008">
    <property type="protein sequence ID" value="MBO1227549.1"/>
    <property type="molecule type" value="Genomic_DNA"/>
</dbReference>
<dbReference type="Pfam" id="PF07563">
    <property type="entry name" value="DUF1541"/>
    <property type="match status" value="2"/>
</dbReference>
<keyword evidence="5" id="KW-0449">Lipoprotein</keyword>
<evidence type="ECO:0000313" key="7">
    <source>
        <dbReference type="Proteomes" id="UP000254412"/>
    </source>
</evidence>
<dbReference type="AlphaFoldDB" id="A0A291JNM8"/>
<feature type="compositionally biased region" description="Basic and acidic residues" evidence="1">
    <location>
        <begin position="22"/>
        <end position="45"/>
    </location>
</feature>
<evidence type="ECO:0000313" key="4">
    <source>
        <dbReference type="EMBL" id="PTK61047.1"/>
    </source>
</evidence>
<feature type="domain" description="DUF1541" evidence="2">
    <location>
        <begin position="125"/>
        <end position="175"/>
    </location>
</feature>
<dbReference type="Gene3D" id="2.30.30.1210">
    <property type="entry name" value="Domain of unknown function DUF1541"/>
    <property type="match status" value="1"/>
</dbReference>
<feature type="domain" description="DUF1541" evidence="2">
    <location>
        <begin position="61"/>
        <end position="111"/>
    </location>
</feature>